<accession>A0A6A5VEX8</accession>
<protein>
    <submittedName>
        <fullName evidence="1">Uncharacterized protein</fullName>
    </submittedName>
</protein>
<dbReference type="EMBL" id="ML976669">
    <property type="protein sequence ID" value="KAF1975691.1"/>
    <property type="molecule type" value="Genomic_DNA"/>
</dbReference>
<proteinExistence type="predicted"/>
<keyword evidence="2" id="KW-1185">Reference proteome</keyword>
<name>A0A6A5VEX8_9PLEO</name>
<organism evidence="1 2">
    <name type="scientific">Bimuria novae-zelandiae CBS 107.79</name>
    <dbReference type="NCBI Taxonomy" id="1447943"/>
    <lineage>
        <taxon>Eukaryota</taxon>
        <taxon>Fungi</taxon>
        <taxon>Dikarya</taxon>
        <taxon>Ascomycota</taxon>
        <taxon>Pezizomycotina</taxon>
        <taxon>Dothideomycetes</taxon>
        <taxon>Pleosporomycetidae</taxon>
        <taxon>Pleosporales</taxon>
        <taxon>Massarineae</taxon>
        <taxon>Didymosphaeriaceae</taxon>
        <taxon>Bimuria</taxon>
    </lineage>
</organism>
<gene>
    <name evidence="1" type="ORF">BU23DRAFT_566370</name>
</gene>
<dbReference type="OrthoDB" id="3915128at2759"/>
<evidence type="ECO:0000313" key="1">
    <source>
        <dbReference type="EMBL" id="KAF1975691.1"/>
    </source>
</evidence>
<dbReference type="Proteomes" id="UP000800036">
    <property type="component" value="Unassembled WGS sequence"/>
</dbReference>
<dbReference type="AlphaFoldDB" id="A0A6A5VEX8"/>
<reference evidence="1" key="1">
    <citation type="journal article" date="2020" name="Stud. Mycol.">
        <title>101 Dothideomycetes genomes: a test case for predicting lifestyles and emergence of pathogens.</title>
        <authorList>
            <person name="Haridas S."/>
            <person name="Albert R."/>
            <person name="Binder M."/>
            <person name="Bloem J."/>
            <person name="Labutti K."/>
            <person name="Salamov A."/>
            <person name="Andreopoulos B."/>
            <person name="Baker S."/>
            <person name="Barry K."/>
            <person name="Bills G."/>
            <person name="Bluhm B."/>
            <person name="Cannon C."/>
            <person name="Castanera R."/>
            <person name="Culley D."/>
            <person name="Daum C."/>
            <person name="Ezra D."/>
            <person name="Gonzalez J."/>
            <person name="Henrissat B."/>
            <person name="Kuo A."/>
            <person name="Liang C."/>
            <person name="Lipzen A."/>
            <person name="Lutzoni F."/>
            <person name="Magnuson J."/>
            <person name="Mondo S."/>
            <person name="Nolan M."/>
            <person name="Ohm R."/>
            <person name="Pangilinan J."/>
            <person name="Park H.-J."/>
            <person name="Ramirez L."/>
            <person name="Alfaro M."/>
            <person name="Sun H."/>
            <person name="Tritt A."/>
            <person name="Yoshinaga Y."/>
            <person name="Zwiers L.-H."/>
            <person name="Turgeon B."/>
            <person name="Goodwin S."/>
            <person name="Spatafora J."/>
            <person name="Crous P."/>
            <person name="Grigoriev I."/>
        </authorList>
    </citation>
    <scope>NUCLEOTIDE SEQUENCE</scope>
    <source>
        <strain evidence="1">CBS 107.79</strain>
    </source>
</reference>
<sequence length="300" mass="34244">MVLRLFVLPGEGQLPTNPRAPEPLPADPPWYNAFGTGTMIEGALTGALSLVGRNKLGTFLKLNAYCTSATLAYASVEFYAHNELQSALLKRASIEKQPFKLWEKSNGWTLDDIMLAGTTTGLLASLHRKNFLSAVGWKRYFGVLSTSVAVGTLFGPYVLRRWTHYGEVDASFRQQVVALQTMQQPLLDDHLLEPYSGPVRWLIKFLHYTLELDYIWYQLALKEDKFFRMAPDDIEADFTREEVKALWSMAEILWARKGLFDFFLADARKTYEQRQHMSAGHQDAWTPQPLEDYALPRDWG</sequence>
<evidence type="ECO:0000313" key="2">
    <source>
        <dbReference type="Proteomes" id="UP000800036"/>
    </source>
</evidence>